<evidence type="ECO:0000313" key="11">
    <source>
        <dbReference type="Ensembl" id="ENSCANP00000018272.1"/>
    </source>
</evidence>
<accession>A0A2K5IP81</accession>
<keyword evidence="12" id="KW-1185">Reference proteome</keyword>
<evidence type="ECO:0000256" key="9">
    <source>
        <dbReference type="ARBA" id="ARBA00023242"/>
    </source>
</evidence>
<proteinExistence type="inferred from homology"/>
<evidence type="ECO:0008006" key="13">
    <source>
        <dbReference type="Google" id="ProtNLM"/>
    </source>
</evidence>
<evidence type="ECO:0000256" key="5">
    <source>
        <dbReference type="ARBA" id="ARBA00022692"/>
    </source>
</evidence>
<dbReference type="Proteomes" id="UP000233080">
    <property type="component" value="Unassembled WGS sequence"/>
</dbReference>
<dbReference type="Pfam" id="PF07787">
    <property type="entry name" value="TMEM43"/>
    <property type="match status" value="1"/>
</dbReference>
<dbReference type="GO" id="GO:0006629">
    <property type="term" value="P:lipid metabolic process"/>
    <property type="evidence" value="ECO:0007669"/>
    <property type="project" value="TreeGrafter"/>
</dbReference>
<keyword evidence="9" id="KW-0539">Nucleus</keyword>
<dbReference type="AlphaFoldDB" id="A0A2K5IP81"/>
<organism evidence="11 12">
    <name type="scientific">Colobus angolensis palliatus</name>
    <name type="common">Peters' Angolan colobus</name>
    <dbReference type="NCBI Taxonomy" id="336983"/>
    <lineage>
        <taxon>Eukaryota</taxon>
        <taxon>Metazoa</taxon>
        <taxon>Chordata</taxon>
        <taxon>Craniata</taxon>
        <taxon>Vertebrata</taxon>
        <taxon>Euteleostomi</taxon>
        <taxon>Mammalia</taxon>
        <taxon>Eutheria</taxon>
        <taxon>Euarchontoglires</taxon>
        <taxon>Primates</taxon>
        <taxon>Haplorrhini</taxon>
        <taxon>Catarrhini</taxon>
        <taxon>Cercopithecidae</taxon>
        <taxon>Colobinae</taxon>
        <taxon>Colobus</taxon>
    </lineage>
</organism>
<keyword evidence="8 10" id="KW-0472">Membrane</keyword>
<dbReference type="PANTHER" id="PTHR13416">
    <property type="match status" value="1"/>
</dbReference>
<feature type="transmembrane region" description="Helical" evidence="10">
    <location>
        <begin position="361"/>
        <end position="381"/>
    </location>
</feature>
<reference evidence="11" key="1">
    <citation type="submission" date="2025-08" db="UniProtKB">
        <authorList>
            <consortium name="Ensembl"/>
        </authorList>
    </citation>
    <scope>IDENTIFICATION</scope>
</reference>
<dbReference type="GO" id="GO:0071763">
    <property type="term" value="P:nuclear membrane organization"/>
    <property type="evidence" value="ECO:0007669"/>
    <property type="project" value="TreeGrafter"/>
</dbReference>
<evidence type="ECO:0000256" key="8">
    <source>
        <dbReference type="ARBA" id="ARBA00023136"/>
    </source>
</evidence>
<keyword evidence="6" id="KW-0256">Endoplasmic reticulum</keyword>
<comment type="similarity">
    <text evidence="4">Belongs to the TMEM43 family.</text>
</comment>
<evidence type="ECO:0000256" key="6">
    <source>
        <dbReference type="ARBA" id="ARBA00022824"/>
    </source>
</evidence>
<reference evidence="11" key="2">
    <citation type="submission" date="2025-09" db="UniProtKB">
        <authorList>
            <consortium name="Ensembl"/>
        </authorList>
    </citation>
    <scope>IDENTIFICATION</scope>
</reference>
<evidence type="ECO:0000256" key="4">
    <source>
        <dbReference type="ARBA" id="ARBA00006627"/>
    </source>
</evidence>
<evidence type="ECO:0000256" key="2">
    <source>
        <dbReference type="ARBA" id="ARBA00004259"/>
    </source>
</evidence>
<evidence type="ECO:0000256" key="7">
    <source>
        <dbReference type="ARBA" id="ARBA00022989"/>
    </source>
</evidence>
<dbReference type="InterPro" id="IPR012430">
    <property type="entry name" value="TMEM43_fam"/>
</dbReference>
<sequence length="411" mass="46268">MAANYSSTSTRREHVKVTTGSQPGFLERLSETSGGMVVGLMTFLLSFYLIFTNEGRALKTATSLAEGLSLVVSPDSIHSVAPENEGRLVHIIGTLRTSKLLSDPNYGVHLPAVKLRRHVEMYQWVETEESREYTEDGQVKKETRYSYNTEWRSEIINSKNFDREIGHKNPRQLPHWCPSLDHAMAVESFTATAPFVQIGRFFLSPGLIDKVDNFKPLSLSKLEDPHVDIIRRGDFFYHSENPKYPEVGDLRVSFSYAGLSGDDPDLGPAHMVTVIARQRGDQLVPFSTKSGDTLLLLHHGDFSAEEVFHRELRSNSMKTWGLRAAGWMAMFMGLNLMTRILYTLVDWFPVFRDLVNIGLKAFAFCMATSLTLLTVAAGWLFYRPLWALLIAGLALVPIIVARTRVPAKKLE</sequence>
<protein>
    <recommendedName>
        <fullName evidence="13">Transmembrane protein 43</fullName>
    </recommendedName>
</protein>
<dbReference type="Ensembl" id="ENSCANT00000041227.1">
    <property type="protein sequence ID" value="ENSCANP00000018272.1"/>
    <property type="gene ID" value="ENSCANG00000032569.1"/>
</dbReference>
<evidence type="ECO:0000256" key="10">
    <source>
        <dbReference type="SAM" id="Phobius"/>
    </source>
</evidence>
<keyword evidence="7 10" id="KW-1133">Transmembrane helix</keyword>
<dbReference type="OMA" id="NMMALDE"/>
<keyword evidence="5 10" id="KW-0812">Transmembrane</keyword>
<name>A0A2K5IP81_COLAP</name>
<comment type="subcellular location">
    <subcellularLocation>
        <location evidence="1">Endomembrane system</location>
        <topology evidence="1">Multi-pass membrane protein</topology>
    </subcellularLocation>
    <subcellularLocation>
        <location evidence="3">Endoplasmic reticulum membrane</location>
    </subcellularLocation>
    <subcellularLocation>
        <location evidence="2">Nucleus envelope</location>
    </subcellularLocation>
</comment>
<feature type="transmembrane region" description="Helical" evidence="10">
    <location>
        <begin position="320"/>
        <end position="341"/>
    </location>
</feature>
<evidence type="ECO:0000313" key="12">
    <source>
        <dbReference type="Proteomes" id="UP000233080"/>
    </source>
</evidence>
<evidence type="ECO:0000256" key="1">
    <source>
        <dbReference type="ARBA" id="ARBA00004127"/>
    </source>
</evidence>
<evidence type="ECO:0000256" key="3">
    <source>
        <dbReference type="ARBA" id="ARBA00004586"/>
    </source>
</evidence>
<dbReference type="STRING" id="336983.ENSCANP00000018272"/>
<feature type="transmembrane region" description="Helical" evidence="10">
    <location>
        <begin position="33"/>
        <end position="51"/>
    </location>
</feature>
<dbReference type="PANTHER" id="PTHR13416:SF2">
    <property type="entry name" value="TRANSMEMBRANE PROTEIN 43"/>
    <property type="match status" value="1"/>
</dbReference>
<feature type="transmembrane region" description="Helical" evidence="10">
    <location>
        <begin position="386"/>
        <end position="405"/>
    </location>
</feature>
<dbReference type="GO" id="GO:0005637">
    <property type="term" value="C:nuclear inner membrane"/>
    <property type="evidence" value="ECO:0007669"/>
    <property type="project" value="TreeGrafter"/>
</dbReference>
<dbReference type="GO" id="GO:0005789">
    <property type="term" value="C:endoplasmic reticulum membrane"/>
    <property type="evidence" value="ECO:0007669"/>
    <property type="project" value="UniProtKB-SubCell"/>
</dbReference>